<evidence type="ECO:0000256" key="1">
    <source>
        <dbReference type="SAM" id="MobiDB-lite"/>
    </source>
</evidence>
<feature type="region of interest" description="Disordered" evidence="1">
    <location>
        <begin position="1"/>
        <end position="46"/>
    </location>
</feature>
<accession>A0A9P5NU72</accession>
<sequence>MLVAQEHQVYKGPHLPDPPNGGSGSSGGTDDNLSTDVPVKDEDRLLPKTRKKWIRREVEALSTGVDGRAGAHSGSVSGGVGRHKRDGIFVCCYFWEGGIQIEDNLSYGQDVQSQREVEEAIAMRLLALSTSATLSKKSSSSAMPPRHTQRRPSPPNVIHWSRPPQPTLAAQSGEARNARRAGAWWQEPSKDMFVTRPRLSTYGQAA</sequence>
<dbReference type="Proteomes" id="UP000724874">
    <property type="component" value="Unassembled WGS sequence"/>
</dbReference>
<dbReference type="EMBL" id="JADNYJ010000028">
    <property type="protein sequence ID" value="KAF8903957.1"/>
    <property type="molecule type" value="Genomic_DNA"/>
</dbReference>
<comment type="caution">
    <text evidence="2">The sequence shown here is derived from an EMBL/GenBank/DDBJ whole genome shotgun (WGS) entry which is preliminary data.</text>
</comment>
<evidence type="ECO:0000313" key="3">
    <source>
        <dbReference type="Proteomes" id="UP000724874"/>
    </source>
</evidence>
<protein>
    <submittedName>
        <fullName evidence="2">Uncharacterized protein</fullName>
    </submittedName>
</protein>
<reference evidence="2" key="1">
    <citation type="submission" date="2020-11" db="EMBL/GenBank/DDBJ databases">
        <authorList>
            <consortium name="DOE Joint Genome Institute"/>
            <person name="Ahrendt S."/>
            <person name="Riley R."/>
            <person name="Andreopoulos W."/>
            <person name="LaButti K."/>
            <person name="Pangilinan J."/>
            <person name="Ruiz-duenas F.J."/>
            <person name="Barrasa J.M."/>
            <person name="Sanchez-Garcia M."/>
            <person name="Camarero S."/>
            <person name="Miyauchi S."/>
            <person name="Serrano A."/>
            <person name="Linde D."/>
            <person name="Babiker R."/>
            <person name="Drula E."/>
            <person name="Ayuso-Fernandez I."/>
            <person name="Pacheco R."/>
            <person name="Padilla G."/>
            <person name="Ferreira P."/>
            <person name="Barriuso J."/>
            <person name="Kellner H."/>
            <person name="Castanera R."/>
            <person name="Alfaro M."/>
            <person name="Ramirez L."/>
            <person name="Pisabarro A.G."/>
            <person name="Kuo A."/>
            <person name="Tritt A."/>
            <person name="Lipzen A."/>
            <person name="He G."/>
            <person name="Yan M."/>
            <person name="Ng V."/>
            <person name="Cullen D."/>
            <person name="Martin F."/>
            <person name="Rosso M.-N."/>
            <person name="Henrissat B."/>
            <person name="Hibbett D."/>
            <person name="Martinez A.T."/>
            <person name="Grigoriev I.V."/>
        </authorList>
    </citation>
    <scope>NUCLEOTIDE SEQUENCE</scope>
    <source>
        <strain evidence="2">AH 44721</strain>
    </source>
</reference>
<proteinExistence type="predicted"/>
<dbReference type="AlphaFoldDB" id="A0A9P5NU72"/>
<organism evidence="2 3">
    <name type="scientific">Gymnopilus junonius</name>
    <name type="common">Spectacular rustgill mushroom</name>
    <name type="synonym">Gymnopilus spectabilis subsp. junonius</name>
    <dbReference type="NCBI Taxonomy" id="109634"/>
    <lineage>
        <taxon>Eukaryota</taxon>
        <taxon>Fungi</taxon>
        <taxon>Dikarya</taxon>
        <taxon>Basidiomycota</taxon>
        <taxon>Agaricomycotina</taxon>
        <taxon>Agaricomycetes</taxon>
        <taxon>Agaricomycetidae</taxon>
        <taxon>Agaricales</taxon>
        <taxon>Agaricineae</taxon>
        <taxon>Hymenogastraceae</taxon>
        <taxon>Gymnopilus</taxon>
    </lineage>
</organism>
<keyword evidence="3" id="KW-1185">Reference proteome</keyword>
<gene>
    <name evidence="2" type="ORF">CPB84DRAFT_1845628</name>
</gene>
<feature type="region of interest" description="Disordered" evidence="1">
    <location>
        <begin position="134"/>
        <end position="183"/>
    </location>
</feature>
<evidence type="ECO:0000313" key="2">
    <source>
        <dbReference type="EMBL" id="KAF8903957.1"/>
    </source>
</evidence>
<name>A0A9P5NU72_GYMJU</name>